<evidence type="ECO:0000313" key="2">
    <source>
        <dbReference type="EMBL" id="QHV96301.1"/>
    </source>
</evidence>
<organism evidence="2 3">
    <name type="scientific">Spirosoma endbachense</name>
    <dbReference type="NCBI Taxonomy" id="2666025"/>
    <lineage>
        <taxon>Bacteria</taxon>
        <taxon>Pseudomonadati</taxon>
        <taxon>Bacteroidota</taxon>
        <taxon>Cytophagia</taxon>
        <taxon>Cytophagales</taxon>
        <taxon>Cytophagaceae</taxon>
        <taxon>Spirosoma</taxon>
    </lineage>
</organism>
<evidence type="ECO:0000313" key="3">
    <source>
        <dbReference type="Proteomes" id="UP000464577"/>
    </source>
</evidence>
<dbReference type="RefSeq" id="WP_162386709.1">
    <property type="nucleotide sequence ID" value="NZ_CP045997.1"/>
</dbReference>
<dbReference type="Proteomes" id="UP000464577">
    <property type="component" value="Chromosome"/>
</dbReference>
<name>A0A6P1VSU5_9BACT</name>
<dbReference type="EMBL" id="CP045997">
    <property type="protein sequence ID" value="QHV96301.1"/>
    <property type="molecule type" value="Genomic_DNA"/>
</dbReference>
<evidence type="ECO:0000256" key="1">
    <source>
        <dbReference type="SAM" id="MobiDB-lite"/>
    </source>
</evidence>
<dbReference type="AlphaFoldDB" id="A0A6P1VSU5"/>
<dbReference type="KEGG" id="senf:GJR95_15310"/>
<accession>A0A6P1VSU5</accession>
<protein>
    <submittedName>
        <fullName evidence="2">Uncharacterized protein</fullName>
    </submittedName>
</protein>
<gene>
    <name evidence="2" type="ORF">GJR95_15310</name>
</gene>
<keyword evidence="3" id="KW-1185">Reference proteome</keyword>
<reference evidence="2 3" key="1">
    <citation type="submission" date="2019-11" db="EMBL/GenBank/DDBJ databases">
        <title>Spirosoma endbachense sp. nov., isolated from a natural salt meadow.</title>
        <authorList>
            <person name="Rojas J."/>
            <person name="Ambika Manirajan B."/>
            <person name="Ratering S."/>
            <person name="Suarez C."/>
            <person name="Geissler-Plaum R."/>
            <person name="Schnell S."/>
        </authorList>
    </citation>
    <scope>NUCLEOTIDE SEQUENCE [LARGE SCALE GENOMIC DNA]</scope>
    <source>
        <strain evidence="2 3">I-24</strain>
    </source>
</reference>
<feature type="region of interest" description="Disordered" evidence="1">
    <location>
        <begin position="52"/>
        <end position="132"/>
    </location>
</feature>
<feature type="compositionally biased region" description="Polar residues" evidence="1">
    <location>
        <begin position="117"/>
        <end position="132"/>
    </location>
</feature>
<proteinExistence type="predicted"/>
<sequence>MAKRLRLVVQKSTVVDGGTPVLETRHFLQAVAGVDCNTDAAAFLALDNKQAQTTPDVPVNLPNKHWNPRGCAPSGDTYADTSNDDYTPPPGGGNGNNPLPTDGSAWTAGNPNDVDDTGTSVTFSTPVILTDD</sequence>